<dbReference type="InterPro" id="IPR013665">
    <property type="entry name" value="Sfi1_dom"/>
</dbReference>
<dbReference type="Proteomes" id="UP001562357">
    <property type="component" value="Unassembled WGS sequence"/>
</dbReference>
<evidence type="ECO:0000256" key="1">
    <source>
        <dbReference type="SAM" id="MobiDB-lite"/>
    </source>
</evidence>
<gene>
    <name evidence="3" type="primary">g5480</name>
    <name evidence="3" type="ORF">EsDP_00005480</name>
</gene>
<dbReference type="EMBL" id="BAAFGZ010000257">
    <property type="protein sequence ID" value="GAB0137204.1"/>
    <property type="molecule type" value="Genomic_DNA"/>
</dbReference>
<feature type="domain" description="Sfi1 spindle body" evidence="2">
    <location>
        <begin position="315"/>
        <end position="436"/>
    </location>
</feature>
<sequence length="483" mass="53196">MTGDVVWINNDHELPPQTADITILHSIVSTAQEQFNSSPHPKPLPAAVLFKAYDDVLPTFGIDPDSDHHLSALVFRIGGESGNGSLLEKFHALLKRMGILLEFDDDVTTSDLSCSMSSTSHHEAAETPPPRTLGSDPADEEKEDGGPHLKSSGVSTHDSGSAHISHGHFISKSSHDLKRMQLASHRTQDLGEQRKGISSEAVSGWSERGRSNTLDPSGEPAIEINDANRATLQKQVLISAIDRWRNIASEKKKSRMTPDLNSLTINGDQKSRDSINVASIAGGPCKLEGNSLPFPTPLETGARDLGTAENDVLLLRAVRARQIFLASRIFSRWADETAIRLEREAIARRHMVRFRCFNSWIRAPTAKLPRAKRLKALSAVQKLQRAVACQEEQLELTASLIAASRISKIASQILNFWFTGVSSQMFAKTQNRLVAEPTLVDNFSRWSSQPENLRSGIYEHAQKRFAGSLYKLPRGAASDLILR</sequence>
<proteinExistence type="predicted"/>
<accession>A0ABQ0CUS6</accession>
<feature type="region of interest" description="Disordered" evidence="1">
    <location>
        <begin position="186"/>
        <end position="219"/>
    </location>
</feature>
<protein>
    <recommendedName>
        <fullName evidence="2">Sfi1 spindle body domain-containing protein</fullName>
    </recommendedName>
</protein>
<evidence type="ECO:0000313" key="4">
    <source>
        <dbReference type="Proteomes" id="UP001562357"/>
    </source>
</evidence>
<evidence type="ECO:0000313" key="3">
    <source>
        <dbReference type="EMBL" id="GAB0137204.1"/>
    </source>
</evidence>
<comment type="caution">
    <text evidence="3">The sequence shown here is derived from an EMBL/GenBank/DDBJ whole genome shotgun (WGS) entry which is preliminary data.</text>
</comment>
<evidence type="ECO:0000259" key="2">
    <source>
        <dbReference type="Pfam" id="PF08457"/>
    </source>
</evidence>
<feature type="region of interest" description="Disordered" evidence="1">
    <location>
        <begin position="111"/>
        <end position="167"/>
    </location>
</feature>
<reference evidence="4" key="1">
    <citation type="submission" date="2024-06" db="EMBL/GenBank/DDBJ databases">
        <title>Draft Genome Sequences of Epichloe bromicola Strains Isolated from Elymus ciliaris.</title>
        <authorList>
            <consortium name="Epichloe bromicola genome sequencing consortium"/>
            <person name="Miura A."/>
            <person name="Imano S."/>
            <person name="Ashida A."/>
            <person name="Sato I."/>
            <person name="Chiba S."/>
            <person name="Tanaka A."/>
            <person name="Camagna M."/>
            <person name="Takemoto D."/>
        </authorList>
    </citation>
    <scope>NUCLEOTIDE SEQUENCE [LARGE SCALE GENOMIC DNA]</scope>
    <source>
        <strain evidence="4">DP</strain>
    </source>
</reference>
<name>A0ABQ0CUS6_9HYPO</name>
<feature type="compositionally biased region" description="Basic and acidic residues" evidence="1">
    <location>
        <begin position="186"/>
        <end position="197"/>
    </location>
</feature>
<dbReference type="Pfam" id="PF08457">
    <property type="entry name" value="Sfi1"/>
    <property type="match status" value="1"/>
</dbReference>
<organism evidence="3 4">
    <name type="scientific">Epichloe bromicola</name>
    <dbReference type="NCBI Taxonomy" id="79588"/>
    <lineage>
        <taxon>Eukaryota</taxon>
        <taxon>Fungi</taxon>
        <taxon>Dikarya</taxon>
        <taxon>Ascomycota</taxon>
        <taxon>Pezizomycotina</taxon>
        <taxon>Sordariomycetes</taxon>
        <taxon>Hypocreomycetidae</taxon>
        <taxon>Hypocreales</taxon>
        <taxon>Clavicipitaceae</taxon>
        <taxon>Epichloe</taxon>
    </lineage>
</organism>
<keyword evidence="4" id="KW-1185">Reference proteome</keyword>